<organism evidence="2">
    <name type="scientific">Ixodes scapularis</name>
    <name type="common">Black-legged tick</name>
    <name type="synonym">Deer tick</name>
    <dbReference type="NCBI Taxonomy" id="6945"/>
    <lineage>
        <taxon>Eukaryota</taxon>
        <taxon>Metazoa</taxon>
        <taxon>Ecdysozoa</taxon>
        <taxon>Arthropoda</taxon>
        <taxon>Chelicerata</taxon>
        <taxon>Arachnida</taxon>
        <taxon>Acari</taxon>
        <taxon>Parasitiformes</taxon>
        <taxon>Ixodida</taxon>
        <taxon>Ixodoidea</taxon>
        <taxon>Ixodidae</taxon>
        <taxon>Ixodinae</taxon>
        <taxon>Ixodes</taxon>
    </lineage>
</organism>
<keyword evidence="1" id="KW-0472">Membrane</keyword>
<proteinExistence type="predicted"/>
<protein>
    <submittedName>
        <fullName evidence="2">Uncharacterized protein</fullName>
    </submittedName>
</protein>
<keyword evidence="1" id="KW-0812">Transmembrane</keyword>
<reference evidence="2" key="1">
    <citation type="submission" date="2019-04" db="EMBL/GenBank/DDBJ databases">
        <title>An insight into the mialome of Ixodes scapularis.</title>
        <authorList>
            <person name="Ribeiro J.M."/>
            <person name="Mather T.N."/>
            <person name="Karim S."/>
        </authorList>
    </citation>
    <scope>NUCLEOTIDE SEQUENCE</scope>
</reference>
<dbReference type="AlphaFoldDB" id="A0A4D5RBW6"/>
<evidence type="ECO:0000313" key="2">
    <source>
        <dbReference type="EMBL" id="MOY34409.1"/>
    </source>
</evidence>
<sequence length="83" mass="9110">MFNGTVCALTARIFNLATIIPAARLNTDMHKHVLNVSLSFSLLTSCSLCGCHVFLVCLRRCCERGSVRTSASHIFSPFNLSSF</sequence>
<feature type="transmembrane region" description="Helical" evidence="1">
    <location>
        <begin position="38"/>
        <end position="58"/>
    </location>
</feature>
<name>A0A4D5RBW6_IXOSC</name>
<dbReference type="EMBL" id="GHJT01000438">
    <property type="protein sequence ID" value="MOY34409.1"/>
    <property type="molecule type" value="Transcribed_RNA"/>
</dbReference>
<evidence type="ECO:0000256" key="1">
    <source>
        <dbReference type="SAM" id="Phobius"/>
    </source>
</evidence>
<accession>A0A4D5RBW6</accession>
<keyword evidence="1" id="KW-1133">Transmembrane helix</keyword>